<reference evidence="3 4" key="1">
    <citation type="journal article" date="2013" name="Antonie Van Leeuwenhoek">
        <title>Dongia rigui sp. nov., isolated from freshwater of a large wetland in Korea.</title>
        <authorList>
            <person name="Baik K.S."/>
            <person name="Hwang Y.M."/>
            <person name="Choi J.S."/>
            <person name="Kwon J."/>
            <person name="Seong C.N."/>
        </authorList>
    </citation>
    <scope>NUCLEOTIDE SEQUENCE [LARGE SCALE GENOMIC DNA]</scope>
    <source>
        <strain evidence="3 4">04SU4-P</strain>
    </source>
</reference>
<dbReference type="InterPro" id="IPR006840">
    <property type="entry name" value="ChaC"/>
</dbReference>
<dbReference type="EC" id="4.3.2.7" evidence="1"/>
<dbReference type="Proteomes" id="UP001271769">
    <property type="component" value="Unassembled WGS sequence"/>
</dbReference>
<protein>
    <recommendedName>
        <fullName evidence="1">glutathione-specific gamma-glutamylcyclotransferase</fullName>
        <ecNumber evidence="1">4.3.2.7</ecNumber>
    </recommendedName>
</protein>
<dbReference type="RefSeq" id="WP_320502012.1">
    <property type="nucleotide sequence ID" value="NZ_JAXCLX010000003.1"/>
</dbReference>
<organism evidence="3 4">
    <name type="scientific">Dongia rigui</name>
    <dbReference type="NCBI Taxonomy" id="940149"/>
    <lineage>
        <taxon>Bacteria</taxon>
        <taxon>Pseudomonadati</taxon>
        <taxon>Pseudomonadota</taxon>
        <taxon>Alphaproteobacteria</taxon>
        <taxon>Rhodospirillales</taxon>
        <taxon>Dongiaceae</taxon>
        <taxon>Dongia</taxon>
    </lineage>
</organism>
<name>A0ABU5E224_9PROT</name>
<dbReference type="Pfam" id="PF04752">
    <property type="entry name" value="ChaC"/>
    <property type="match status" value="1"/>
</dbReference>
<evidence type="ECO:0000313" key="4">
    <source>
        <dbReference type="Proteomes" id="UP001271769"/>
    </source>
</evidence>
<dbReference type="SUPFAM" id="SSF110857">
    <property type="entry name" value="Gamma-glutamyl cyclotransferase-like"/>
    <property type="match status" value="1"/>
</dbReference>
<comment type="caution">
    <text evidence="3">The sequence shown here is derived from an EMBL/GenBank/DDBJ whole genome shotgun (WGS) entry which is preliminary data.</text>
</comment>
<sequence>MKKMALTPDLVARCERFVPEPGPREDIVYFTPEEFAAEAARLVAEAGDGPFWIFAYGSLIWNPGFEVAEYRRGTAHGWHRRFSMEMTRWRGTPEQPGLMLALEHGGSCEGLLLKLPEAEKVPELAKALARETDGAADFAYLRWLNVRTADGPCRALTFWAHPKGFHLPEHPSVDATAQMLARACGHVGSCAAYLYNTVSKLAEHGIYDKNLWRLQELVAREIVGGAVDRD</sequence>
<dbReference type="Gene3D" id="3.10.490.10">
    <property type="entry name" value="Gamma-glutamyl cyclotransferase-like"/>
    <property type="match status" value="1"/>
</dbReference>
<proteinExistence type="predicted"/>
<dbReference type="InterPro" id="IPR036568">
    <property type="entry name" value="GGCT-like_sf"/>
</dbReference>
<dbReference type="EMBL" id="JAXCLX010000003">
    <property type="protein sequence ID" value="MDY0873538.1"/>
    <property type="molecule type" value="Genomic_DNA"/>
</dbReference>
<dbReference type="InterPro" id="IPR013024">
    <property type="entry name" value="GGCT-like"/>
</dbReference>
<accession>A0ABU5E224</accession>
<keyword evidence="2" id="KW-0456">Lyase</keyword>
<gene>
    <name evidence="3" type="ORF">SMD31_16480</name>
</gene>
<keyword evidence="4" id="KW-1185">Reference proteome</keyword>
<evidence type="ECO:0000313" key="3">
    <source>
        <dbReference type="EMBL" id="MDY0873538.1"/>
    </source>
</evidence>
<dbReference type="PANTHER" id="PTHR12192">
    <property type="entry name" value="CATION TRANSPORT PROTEIN CHAC-RELATED"/>
    <property type="match status" value="1"/>
</dbReference>
<dbReference type="CDD" id="cd06661">
    <property type="entry name" value="GGCT_like"/>
    <property type="match status" value="1"/>
</dbReference>
<evidence type="ECO:0000256" key="1">
    <source>
        <dbReference type="ARBA" id="ARBA00012344"/>
    </source>
</evidence>
<dbReference type="PANTHER" id="PTHR12192:SF2">
    <property type="entry name" value="GLUTATHIONE-SPECIFIC GAMMA-GLUTAMYLCYCLOTRANSFERASE 2"/>
    <property type="match status" value="1"/>
</dbReference>
<evidence type="ECO:0000256" key="2">
    <source>
        <dbReference type="ARBA" id="ARBA00023239"/>
    </source>
</evidence>